<dbReference type="InterPro" id="IPR041916">
    <property type="entry name" value="Anti_sigma_zinc_sf"/>
</dbReference>
<accession>A0A1M4SF08</accession>
<keyword evidence="5" id="KW-0862">Zinc</keyword>
<feature type="domain" description="Putative zinc-finger" evidence="4">
    <location>
        <begin position="7"/>
        <end position="38"/>
    </location>
</feature>
<feature type="transmembrane region" description="Helical" evidence="3">
    <location>
        <begin position="91"/>
        <end position="116"/>
    </location>
</feature>
<keyword evidence="3" id="KW-1133">Transmembrane helix</keyword>
<dbReference type="AlphaFoldDB" id="A0A1M4SF08"/>
<keyword evidence="6" id="KW-1185">Reference proteome</keyword>
<evidence type="ECO:0000256" key="3">
    <source>
        <dbReference type="SAM" id="Phobius"/>
    </source>
</evidence>
<evidence type="ECO:0000256" key="1">
    <source>
        <dbReference type="ARBA" id="ARBA00024353"/>
    </source>
</evidence>
<dbReference type="OrthoDB" id="9782842at2"/>
<evidence type="ECO:0000313" key="6">
    <source>
        <dbReference type="Proteomes" id="UP000184148"/>
    </source>
</evidence>
<keyword evidence="3" id="KW-0812">Transmembrane</keyword>
<dbReference type="Pfam" id="PF13490">
    <property type="entry name" value="zf-HC2"/>
    <property type="match status" value="1"/>
</dbReference>
<dbReference type="GO" id="GO:0008270">
    <property type="term" value="F:zinc ion binding"/>
    <property type="evidence" value="ECO:0007669"/>
    <property type="project" value="UniProtKB-KW"/>
</dbReference>
<keyword evidence="3" id="KW-0472">Membrane</keyword>
<dbReference type="STRING" id="1121429.SAMN02745133_00098"/>
<name>A0A1M4SF08_9FIRM</name>
<reference evidence="6" key="1">
    <citation type="submission" date="2016-11" db="EMBL/GenBank/DDBJ databases">
        <authorList>
            <person name="Varghese N."/>
            <person name="Submissions S."/>
        </authorList>
    </citation>
    <scope>NUCLEOTIDE SEQUENCE [LARGE SCALE GENOMIC DNA]</scope>
    <source>
        <strain evidence="6">DSM 12395</strain>
    </source>
</reference>
<evidence type="ECO:0000256" key="2">
    <source>
        <dbReference type="ARBA" id="ARBA00024438"/>
    </source>
</evidence>
<organism evidence="5 6">
    <name type="scientific">Desulforamulus putei DSM 12395</name>
    <dbReference type="NCBI Taxonomy" id="1121429"/>
    <lineage>
        <taxon>Bacteria</taxon>
        <taxon>Bacillati</taxon>
        <taxon>Bacillota</taxon>
        <taxon>Clostridia</taxon>
        <taxon>Eubacteriales</taxon>
        <taxon>Peptococcaceae</taxon>
        <taxon>Desulforamulus</taxon>
    </lineage>
</organism>
<comment type="similarity">
    <text evidence="1">Belongs to the zinc-associated anti-sigma factor (ZAS) superfamily. Anti-sigma-W factor family.</text>
</comment>
<keyword evidence="5" id="KW-0863">Zinc-finger</keyword>
<dbReference type="RefSeq" id="WP_073234025.1">
    <property type="nucleotide sequence ID" value="NZ_FQUY01000001.1"/>
</dbReference>
<dbReference type="InterPro" id="IPR027383">
    <property type="entry name" value="Znf_put"/>
</dbReference>
<evidence type="ECO:0000259" key="4">
    <source>
        <dbReference type="Pfam" id="PF13490"/>
    </source>
</evidence>
<dbReference type="EMBL" id="FQUY01000001">
    <property type="protein sequence ID" value="SHE30813.1"/>
    <property type="molecule type" value="Genomic_DNA"/>
</dbReference>
<feature type="transmembrane region" description="Helical" evidence="3">
    <location>
        <begin position="136"/>
        <end position="157"/>
    </location>
</feature>
<evidence type="ECO:0000313" key="5">
    <source>
        <dbReference type="EMBL" id="SHE30813.1"/>
    </source>
</evidence>
<dbReference type="Gene3D" id="1.10.10.1320">
    <property type="entry name" value="Anti-sigma factor, zinc-finger domain"/>
    <property type="match status" value="1"/>
</dbReference>
<gene>
    <name evidence="5" type="ORF">SAMN02745133_00098</name>
</gene>
<keyword evidence="5" id="KW-0479">Metal-binding</keyword>
<protein>
    <recommendedName>
        <fullName evidence="2">Anti-sigma-W factor RsiW</fullName>
    </recommendedName>
</protein>
<sequence>MVDVMCCEENVSAYLDGELPPEEALAFEQHLRSCARCRESLNQLQALSGAVQALPRPSVNPWLTAQIMDRLQASQTVSDLPLTRLLRSWGLLSLLAFGALFVLFGPVILGFFSVVVKDFFLLASLVVKISRQVPPGAVNGVTGLALLAGALVAFYGFGRIYATLSQEELIS</sequence>
<dbReference type="Proteomes" id="UP000184148">
    <property type="component" value="Unassembled WGS sequence"/>
</dbReference>
<proteinExistence type="inferred from homology"/>